<dbReference type="GeneID" id="19244568"/>
<dbReference type="KEGG" id="maw:19244568"/>
<protein>
    <submittedName>
        <fullName evidence="2">FMI2 protein</fullName>
    </submittedName>
</protein>
<dbReference type="CDD" id="cd14498">
    <property type="entry name" value="DSP"/>
    <property type="match status" value="1"/>
</dbReference>
<organism evidence="3">
    <name type="scientific">Metarhizium acridum (strain CQMa 102)</name>
    <dbReference type="NCBI Taxonomy" id="655827"/>
    <lineage>
        <taxon>Eukaryota</taxon>
        <taxon>Fungi</taxon>
        <taxon>Dikarya</taxon>
        <taxon>Ascomycota</taxon>
        <taxon>Pezizomycotina</taxon>
        <taxon>Sordariomycetes</taxon>
        <taxon>Hypocreomycetidae</taxon>
        <taxon>Hypocreales</taxon>
        <taxon>Clavicipitaceae</taxon>
        <taxon>Metarhizium</taxon>
    </lineage>
</organism>
<dbReference type="PANTHER" id="PTHR46588">
    <property type="entry name" value="SERINE/THREONINE/TYROSINE-INTERACTING PROTEIN"/>
    <property type="match status" value="1"/>
</dbReference>
<dbReference type="OMA" id="IAYIMVM"/>
<evidence type="ECO:0000313" key="2">
    <source>
        <dbReference type="EMBL" id="EFY93766.1"/>
    </source>
</evidence>
<dbReference type="STRING" id="655827.E9DR88"/>
<gene>
    <name evidence="2" type="ORF">MAC_00257</name>
</gene>
<sequence length="356" mass="38873">MSSDTSSREELDPSSLSANATRSAPYSYRAPSPPLIPIPAPTKSRGPQFAMELLPQLQDVDPNQLNDLQIITRNERQVAKDSADPWVWDNRYQAQAILDFLYLGPNTVIRDLSFLEREGITMMLLVRPSCFAGVEISPVKEAKNRLKISVEYIDVNGLHDLIRGFPTAVKLINDHLLGRDHPQSTGSNGDGCEMDGIIVPSSNFRRGKVLVTCATGIDWSPAIVAAYVMSVFRNDMVTTLQFIGLQRVCCAFDEDTKRILQSWGDILSARSAVAQHEHHQGLEAAEPEQSGQIPYGQEGKGSAIGAGASAPKRGFDGMMDLNEDDCEDTGGAPITDLDRFIGRGPFAPFADAMHGN</sequence>
<dbReference type="InterPro" id="IPR052449">
    <property type="entry name" value="STYX-Interacting_Phosphatase"/>
</dbReference>
<feature type="region of interest" description="Disordered" evidence="1">
    <location>
        <begin position="1"/>
        <end position="42"/>
    </location>
</feature>
<evidence type="ECO:0000313" key="3">
    <source>
        <dbReference type="Proteomes" id="UP000002499"/>
    </source>
</evidence>
<name>E9DR88_METAQ</name>
<dbReference type="PANTHER" id="PTHR46588:SF1">
    <property type="entry name" value="SERINE_THREONINE_TYROSINE-INTERACTING PROTEIN"/>
    <property type="match status" value="1"/>
</dbReference>
<dbReference type="Proteomes" id="UP000002499">
    <property type="component" value="Unassembled WGS sequence"/>
</dbReference>
<dbReference type="GO" id="GO:1990444">
    <property type="term" value="F:F-box domain binding"/>
    <property type="evidence" value="ECO:0007669"/>
    <property type="project" value="TreeGrafter"/>
</dbReference>
<dbReference type="GO" id="GO:0062026">
    <property type="term" value="P:negative regulation of SCF-dependent proteasomal ubiquitin-dependent catabolic process"/>
    <property type="evidence" value="ECO:0007669"/>
    <property type="project" value="TreeGrafter"/>
</dbReference>
<dbReference type="AlphaFoldDB" id="E9DR88"/>
<proteinExistence type="predicted"/>
<dbReference type="OrthoDB" id="10252009at2759"/>
<dbReference type="Gene3D" id="3.90.190.10">
    <property type="entry name" value="Protein tyrosine phosphatase superfamily"/>
    <property type="match status" value="1"/>
</dbReference>
<dbReference type="SUPFAM" id="SSF52799">
    <property type="entry name" value="(Phosphotyrosine protein) phosphatases II"/>
    <property type="match status" value="1"/>
</dbReference>
<dbReference type="InterPro" id="IPR029021">
    <property type="entry name" value="Prot-tyrosine_phosphatase-like"/>
</dbReference>
<dbReference type="EMBL" id="GL698470">
    <property type="protein sequence ID" value="EFY93766.1"/>
    <property type="molecule type" value="Genomic_DNA"/>
</dbReference>
<evidence type="ECO:0000256" key="1">
    <source>
        <dbReference type="SAM" id="MobiDB-lite"/>
    </source>
</evidence>
<dbReference type="HOGENOM" id="CLU_049471_1_0_1"/>
<keyword evidence="3" id="KW-1185">Reference proteome</keyword>
<dbReference type="eggNOG" id="KOG1716">
    <property type="taxonomic scope" value="Eukaryota"/>
</dbReference>
<feature type="compositionally biased region" description="Pro residues" evidence="1">
    <location>
        <begin position="31"/>
        <end position="40"/>
    </location>
</feature>
<dbReference type="GO" id="GO:0070372">
    <property type="term" value="P:regulation of ERK1 and ERK2 cascade"/>
    <property type="evidence" value="ECO:0007669"/>
    <property type="project" value="TreeGrafter"/>
</dbReference>
<dbReference type="InParanoid" id="E9DR88"/>
<reference evidence="2 3" key="1">
    <citation type="journal article" date="2011" name="PLoS Genet.">
        <title>Genome sequencing and comparative transcriptomics of the model entomopathogenic fungi Metarhizium anisopliae and M. acridum.</title>
        <authorList>
            <person name="Gao Q."/>
            <person name="Jin K."/>
            <person name="Ying S.H."/>
            <person name="Zhang Y."/>
            <person name="Xiao G."/>
            <person name="Shang Y."/>
            <person name="Duan Z."/>
            <person name="Hu X."/>
            <person name="Xie X.Q."/>
            <person name="Zhou G."/>
            <person name="Peng G."/>
            <person name="Luo Z."/>
            <person name="Huang W."/>
            <person name="Wang B."/>
            <person name="Fang W."/>
            <person name="Wang S."/>
            <person name="Zhong Y."/>
            <person name="Ma L.J."/>
            <person name="St Leger R.J."/>
            <person name="Zhao G.P."/>
            <person name="Pei Y."/>
            <person name="Feng M.G."/>
            <person name="Xia Y."/>
            <person name="Wang C."/>
        </authorList>
    </citation>
    <scope>NUCLEOTIDE SEQUENCE [LARGE SCALE GENOMIC DNA]</scope>
    <source>
        <strain evidence="2 3">CQMa 102</strain>
    </source>
</reference>
<accession>E9DR88</accession>
<dbReference type="GO" id="GO:0005737">
    <property type="term" value="C:cytoplasm"/>
    <property type="evidence" value="ECO:0007669"/>
    <property type="project" value="TreeGrafter"/>
</dbReference>
<feature type="compositionally biased region" description="Basic and acidic residues" evidence="1">
    <location>
        <begin position="1"/>
        <end position="11"/>
    </location>
</feature>
<dbReference type="GO" id="GO:0005654">
    <property type="term" value="C:nucleoplasm"/>
    <property type="evidence" value="ECO:0007669"/>
    <property type="project" value="TreeGrafter"/>
</dbReference>